<evidence type="ECO:0000313" key="2">
    <source>
        <dbReference type="Proteomes" id="UP000013523"/>
    </source>
</evidence>
<dbReference type="EMBL" id="CP003261">
    <property type="protein sequence ID" value="AGK97597.1"/>
    <property type="molecule type" value="Genomic_DNA"/>
</dbReference>
<accession>R4K3A1</accession>
<dbReference type="STRING" id="86416.Clopa_2758"/>
<proteinExistence type="predicted"/>
<gene>
    <name evidence="1" type="ORF">Clopa_2758</name>
</gene>
<protein>
    <submittedName>
        <fullName evidence="1">Uncharacterized protein</fullName>
    </submittedName>
</protein>
<organism evidence="1 2">
    <name type="scientific">Clostridium pasteurianum BC1</name>
    <dbReference type="NCBI Taxonomy" id="86416"/>
    <lineage>
        <taxon>Bacteria</taxon>
        <taxon>Bacillati</taxon>
        <taxon>Bacillota</taxon>
        <taxon>Clostridia</taxon>
        <taxon>Eubacteriales</taxon>
        <taxon>Clostridiaceae</taxon>
        <taxon>Clostridium</taxon>
    </lineage>
</organism>
<sequence length="71" mass="8232">MIGVLRMEKRIKIFFNSGSTPLEINVNENEFSIIIAWLNGIKENVYKIENAYGHDKACYLTRQSISHIVEM</sequence>
<dbReference type="KEGG" id="cpas:Clopa_2758"/>
<evidence type="ECO:0000313" key="1">
    <source>
        <dbReference type="EMBL" id="AGK97597.1"/>
    </source>
</evidence>
<reference evidence="1 2" key="1">
    <citation type="submission" date="2012-01" db="EMBL/GenBank/DDBJ databases">
        <title>Complete sequence of chromosome of Clostridium pasteurianum BC1.</title>
        <authorList>
            <consortium name="US DOE Joint Genome Institute"/>
            <person name="Lucas S."/>
            <person name="Han J."/>
            <person name="Lapidus A."/>
            <person name="Cheng J.-F."/>
            <person name="Goodwin L."/>
            <person name="Pitluck S."/>
            <person name="Peters L."/>
            <person name="Mikhailova N."/>
            <person name="Teshima H."/>
            <person name="Detter J.C."/>
            <person name="Han C."/>
            <person name="Tapia R."/>
            <person name="Land M."/>
            <person name="Hauser L."/>
            <person name="Kyrpides N."/>
            <person name="Ivanova N."/>
            <person name="Pagani I."/>
            <person name="Dunn J."/>
            <person name="Taghavi S."/>
            <person name="Francis A."/>
            <person name="van der Lelie D."/>
            <person name="Woyke T."/>
        </authorList>
    </citation>
    <scope>NUCLEOTIDE SEQUENCE [LARGE SCALE GENOMIC DNA]</scope>
    <source>
        <strain evidence="1 2">BC1</strain>
    </source>
</reference>
<keyword evidence="2" id="KW-1185">Reference proteome</keyword>
<dbReference type="HOGENOM" id="CLU_2732930_0_0_9"/>
<name>R4K3A1_CLOPA</name>
<dbReference type="AlphaFoldDB" id="R4K3A1"/>
<dbReference type="PATRIC" id="fig|86416.3.peg.2745"/>
<dbReference type="Proteomes" id="UP000013523">
    <property type="component" value="Chromosome"/>
</dbReference>